<dbReference type="InterPro" id="IPR011055">
    <property type="entry name" value="Dup_hybrid_motif"/>
</dbReference>
<feature type="domain" description="Peptidoglycan binding-like" evidence="2">
    <location>
        <begin position="235"/>
        <end position="295"/>
    </location>
</feature>
<reference evidence="4 5" key="1">
    <citation type="journal article" date="2015" name="BMC Genomics">
        <title>Comparative genomics and metabolic profiling of the genus Lysobacter.</title>
        <authorList>
            <person name="de Bruijn I."/>
            <person name="Cheng X."/>
            <person name="de Jager V."/>
            <person name="Exposito R.G."/>
            <person name="Watrous J."/>
            <person name="Patel N."/>
            <person name="Postma J."/>
            <person name="Dorrestein P.C."/>
            <person name="Kobayashi D."/>
            <person name="Raaijmakers J.M."/>
        </authorList>
    </citation>
    <scope>NUCLEOTIDE SEQUENCE [LARGE SCALE GENOMIC DNA]</scope>
    <source>
        <strain evidence="4 5">76</strain>
    </source>
</reference>
<evidence type="ECO:0000313" key="5">
    <source>
        <dbReference type="Proteomes" id="UP000060787"/>
    </source>
</evidence>
<dbReference type="PATRIC" id="fig|84531.8.peg.2428"/>
<protein>
    <submittedName>
        <fullName evidence="4">Putative peptidoglycan binding domain protein</fullName>
    </submittedName>
</protein>
<dbReference type="STRING" id="84531.LA76x_2419"/>
<proteinExistence type="predicted"/>
<feature type="domain" description="X-Tfes XVIPCD" evidence="3">
    <location>
        <begin position="306"/>
        <end position="404"/>
    </location>
</feature>
<sequence>MSRYRITESVGRRVEHVHSYDDLDIHHPSRNARGLQTGRDADFEHGREHARVDGEFEEIRRTNDGRTLVKKDFILSQDSPGRVQIPAPVEGYVHYLPNDPTAALRIYDRPHDQPGAKLVGQVLHMDPHSFKLKEGAHVQYGQPLGAMSDTGTPGSVHAHVEVEADQFKRYIHDIDRGVITPDRYPAKNGQTAEAPARETPAREDGHREAGHREATPRPASRGAAADGVIREGEHGRDVRLLQEQLNKLGYRDGHGHALKSDGDFGDRTREAVKAFQHAHGLKDDGIAGPKTLDALKKAGEAPLLSNPAHPDNGIFRQAVAGLEKLGPNGGFGNREQMERAAAALTYEAKVSGLTEIDHVTRSANGNGLFAVQGELNDPSQNRVHVEKKYAAEQPVERSTFQVQQDAPTREQAQAPQKEAPRMQMA</sequence>
<name>A0A0S2FAH9_LYSAN</name>
<dbReference type="Pfam" id="PF01471">
    <property type="entry name" value="PG_binding_1"/>
    <property type="match status" value="1"/>
</dbReference>
<dbReference type="Gene3D" id="1.10.101.10">
    <property type="entry name" value="PGBD-like superfamily/PGBD"/>
    <property type="match status" value="1"/>
</dbReference>
<organism evidence="4 5">
    <name type="scientific">Lysobacter antibioticus</name>
    <dbReference type="NCBI Taxonomy" id="84531"/>
    <lineage>
        <taxon>Bacteria</taxon>
        <taxon>Pseudomonadati</taxon>
        <taxon>Pseudomonadota</taxon>
        <taxon>Gammaproteobacteria</taxon>
        <taxon>Lysobacterales</taxon>
        <taxon>Lysobacteraceae</taxon>
        <taxon>Lysobacter</taxon>
    </lineage>
</organism>
<evidence type="ECO:0000259" key="2">
    <source>
        <dbReference type="Pfam" id="PF01471"/>
    </source>
</evidence>
<feature type="region of interest" description="Disordered" evidence="1">
    <location>
        <begin position="180"/>
        <end position="234"/>
    </location>
</feature>
<dbReference type="SUPFAM" id="SSF47090">
    <property type="entry name" value="PGBD-like"/>
    <property type="match status" value="1"/>
</dbReference>
<dbReference type="InterPro" id="IPR002477">
    <property type="entry name" value="Peptidoglycan-bd-like"/>
</dbReference>
<dbReference type="InterPro" id="IPR046519">
    <property type="entry name" value="X-Tfes_XVIPCD"/>
</dbReference>
<dbReference type="KEGG" id="lab:LA76x_2419"/>
<feature type="region of interest" description="Disordered" evidence="1">
    <location>
        <begin position="389"/>
        <end position="425"/>
    </location>
</feature>
<dbReference type="InterPro" id="IPR036365">
    <property type="entry name" value="PGBD-like_sf"/>
</dbReference>
<dbReference type="InterPro" id="IPR036366">
    <property type="entry name" value="PGBDSf"/>
</dbReference>
<dbReference type="EMBL" id="CP011129">
    <property type="protein sequence ID" value="ALN80549.1"/>
    <property type="molecule type" value="Genomic_DNA"/>
</dbReference>
<dbReference type="AlphaFoldDB" id="A0A0S2FAH9"/>
<dbReference type="Gene3D" id="2.70.70.10">
    <property type="entry name" value="Glucose Permease (Domain IIA)"/>
    <property type="match status" value="1"/>
</dbReference>
<dbReference type="RefSeq" id="WP_057917828.1">
    <property type="nucleotide sequence ID" value="NZ_CP011129.1"/>
</dbReference>
<gene>
    <name evidence="4" type="ORF">LA76x_2419</name>
</gene>
<feature type="compositionally biased region" description="Polar residues" evidence="1">
    <location>
        <begin position="396"/>
        <end position="414"/>
    </location>
</feature>
<dbReference type="Proteomes" id="UP000060787">
    <property type="component" value="Chromosome"/>
</dbReference>
<evidence type="ECO:0000313" key="4">
    <source>
        <dbReference type="EMBL" id="ALN80549.1"/>
    </source>
</evidence>
<dbReference type="eggNOG" id="COG3409">
    <property type="taxonomic scope" value="Bacteria"/>
</dbReference>
<dbReference type="Pfam" id="PF20410">
    <property type="entry name" value="X-Tfes_XVIPCD"/>
    <property type="match status" value="1"/>
</dbReference>
<evidence type="ECO:0000259" key="3">
    <source>
        <dbReference type="Pfam" id="PF20410"/>
    </source>
</evidence>
<evidence type="ECO:0000256" key="1">
    <source>
        <dbReference type="SAM" id="MobiDB-lite"/>
    </source>
</evidence>
<feature type="compositionally biased region" description="Basic and acidic residues" evidence="1">
    <location>
        <begin position="195"/>
        <end position="215"/>
    </location>
</feature>
<keyword evidence="5" id="KW-1185">Reference proteome</keyword>
<accession>A0A0S2FAH9</accession>